<dbReference type="Pfam" id="PF18044">
    <property type="entry name" value="zf-CCCH_4"/>
    <property type="match status" value="1"/>
</dbReference>
<feature type="non-terminal residue" evidence="7">
    <location>
        <position position="1"/>
    </location>
</feature>
<dbReference type="AlphaFoldDB" id="A0A8J6E687"/>
<feature type="domain" description="C3H1-type" evidence="6">
    <location>
        <begin position="1"/>
        <end position="16"/>
    </location>
</feature>
<reference evidence="7" key="1">
    <citation type="thesis" date="2020" institute="ProQuest LLC" country="789 East Eisenhower Parkway, Ann Arbor, MI, USA">
        <title>Comparative Genomics and Chromosome Evolution.</title>
        <authorList>
            <person name="Mudd A.B."/>
        </authorList>
    </citation>
    <scope>NUCLEOTIDE SEQUENCE</scope>
    <source>
        <strain evidence="7">HN-11 Male</strain>
        <tissue evidence="7">Kidney and liver</tissue>
    </source>
</reference>
<comment type="caution">
    <text evidence="7">The sequence shown here is derived from an EMBL/GenBank/DDBJ whole genome shotgun (WGS) entry which is preliminary data.</text>
</comment>
<dbReference type="GO" id="GO:0071011">
    <property type="term" value="C:precatalytic spliceosome"/>
    <property type="evidence" value="ECO:0007669"/>
    <property type="project" value="TreeGrafter"/>
</dbReference>
<dbReference type="PANTHER" id="PTHR46582:SF1">
    <property type="entry name" value="ZINC FINGER CCCH DOMAIN-CONTAINING PROTEIN 18"/>
    <property type="match status" value="1"/>
</dbReference>
<evidence type="ECO:0000256" key="2">
    <source>
        <dbReference type="ARBA" id="ARBA00022771"/>
    </source>
</evidence>
<dbReference type="GO" id="GO:0003723">
    <property type="term" value="F:RNA binding"/>
    <property type="evidence" value="ECO:0007669"/>
    <property type="project" value="TreeGrafter"/>
</dbReference>
<feature type="compositionally biased region" description="Basic and acidic residues" evidence="5">
    <location>
        <begin position="69"/>
        <end position="80"/>
    </location>
</feature>
<dbReference type="InterPro" id="IPR000571">
    <property type="entry name" value="Znf_CCCH"/>
</dbReference>
<name>A0A8J6E687_ELECQ</name>
<dbReference type="Proteomes" id="UP000770717">
    <property type="component" value="Unassembled WGS sequence"/>
</dbReference>
<feature type="region of interest" description="Disordered" evidence="5">
    <location>
        <begin position="26"/>
        <end position="80"/>
    </location>
</feature>
<dbReference type="GO" id="GO:0008270">
    <property type="term" value="F:zinc ion binding"/>
    <property type="evidence" value="ECO:0007669"/>
    <property type="project" value="UniProtKB-KW"/>
</dbReference>
<sequence>GNCTWGMSCRFIHPGMNDKGNYSLISKPDPFSPNGTSAGATPLAPNPWGAPAADELLLPPVQDPPTESAWERGLRHAKEV</sequence>
<organism evidence="7 8">
    <name type="scientific">Eleutherodactylus coqui</name>
    <name type="common">Puerto Rican coqui</name>
    <dbReference type="NCBI Taxonomy" id="57060"/>
    <lineage>
        <taxon>Eukaryota</taxon>
        <taxon>Metazoa</taxon>
        <taxon>Chordata</taxon>
        <taxon>Craniata</taxon>
        <taxon>Vertebrata</taxon>
        <taxon>Euteleostomi</taxon>
        <taxon>Amphibia</taxon>
        <taxon>Batrachia</taxon>
        <taxon>Anura</taxon>
        <taxon>Neobatrachia</taxon>
        <taxon>Hyloidea</taxon>
        <taxon>Eleutherodactylidae</taxon>
        <taxon>Eleutherodactylinae</taxon>
        <taxon>Eleutherodactylus</taxon>
        <taxon>Eleutherodactylus</taxon>
    </lineage>
</organism>
<dbReference type="InterPro" id="IPR041367">
    <property type="entry name" value="Znf-CCCH_4"/>
</dbReference>
<evidence type="ECO:0000256" key="4">
    <source>
        <dbReference type="PROSITE-ProRule" id="PRU00723"/>
    </source>
</evidence>
<evidence type="ECO:0000259" key="6">
    <source>
        <dbReference type="PROSITE" id="PS50103"/>
    </source>
</evidence>
<dbReference type="PANTHER" id="PTHR46582">
    <property type="entry name" value="ZINC FINGER CCCH DOMAIN-CONTAINING PROTEIN 18"/>
    <property type="match status" value="1"/>
</dbReference>
<dbReference type="InterPro" id="IPR052647">
    <property type="entry name" value="Zinc_finger_CCCH-type"/>
</dbReference>
<dbReference type="OrthoDB" id="10072532at2759"/>
<accession>A0A8J6E687</accession>
<keyword evidence="3 4" id="KW-0862">Zinc</keyword>
<feature type="non-terminal residue" evidence="7">
    <location>
        <position position="80"/>
    </location>
</feature>
<protein>
    <recommendedName>
        <fullName evidence="6">C3H1-type domain-containing protein</fullName>
    </recommendedName>
</protein>
<evidence type="ECO:0000313" key="7">
    <source>
        <dbReference type="EMBL" id="KAG9461517.1"/>
    </source>
</evidence>
<keyword evidence="2 4" id="KW-0863">Zinc-finger</keyword>
<feature type="zinc finger region" description="C3H1-type" evidence="4">
    <location>
        <begin position="1"/>
        <end position="16"/>
    </location>
</feature>
<dbReference type="EMBL" id="WNTK01020318">
    <property type="protein sequence ID" value="KAG9461517.1"/>
    <property type="molecule type" value="Genomic_DNA"/>
</dbReference>
<dbReference type="PROSITE" id="PS50103">
    <property type="entry name" value="ZF_C3H1"/>
    <property type="match status" value="1"/>
</dbReference>
<keyword evidence="8" id="KW-1185">Reference proteome</keyword>
<evidence type="ECO:0000256" key="3">
    <source>
        <dbReference type="ARBA" id="ARBA00022833"/>
    </source>
</evidence>
<evidence type="ECO:0000256" key="1">
    <source>
        <dbReference type="ARBA" id="ARBA00022723"/>
    </source>
</evidence>
<proteinExistence type="predicted"/>
<evidence type="ECO:0000256" key="5">
    <source>
        <dbReference type="SAM" id="MobiDB-lite"/>
    </source>
</evidence>
<keyword evidence="1 4" id="KW-0479">Metal-binding</keyword>
<gene>
    <name evidence="7" type="ORF">GDO78_016593</name>
</gene>
<evidence type="ECO:0000313" key="8">
    <source>
        <dbReference type="Proteomes" id="UP000770717"/>
    </source>
</evidence>